<dbReference type="OrthoDB" id="9799454at2"/>
<dbReference type="Proteomes" id="UP000006640">
    <property type="component" value="Chromosome"/>
</dbReference>
<proteinExistence type="predicted"/>
<dbReference type="InterPro" id="IPR046342">
    <property type="entry name" value="CBS_dom_sf"/>
</dbReference>
<dbReference type="SMART" id="SM00116">
    <property type="entry name" value="CBS"/>
    <property type="match status" value="2"/>
</dbReference>
<dbReference type="Gene3D" id="3.30.1340.30">
    <property type="match status" value="1"/>
</dbReference>
<evidence type="ECO:0000313" key="5">
    <source>
        <dbReference type="EMBL" id="ADG87122.1"/>
    </source>
</evidence>
<dbReference type="KEGG" id="tbi:Tbis_0394"/>
<dbReference type="Gene3D" id="3.10.580.10">
    <property type="entry name" value="CBS-domain"/>
    <property type="match status" value="1"/>
</dbReference>
<protein>
    <submittedName>
        <fullName evidence="5">CBS domain containing membrane protein</fullName>
    </submittedName>
</protein>
<reference evidence="5 6" key="1">
    <citation type="submission" date="2010-01" db="EMBL/GenBank/DDBJ databases">
        <title>The complete genome of Thermobispora bispora DSM 43833.</title>
        <authorList>
            <consortium name="US DOE Joint Genome Institute (JGI-PGF)"/>
            <person name="Lucas S."/>
            <person name="Copeland A."/>
            <person name="Lapidus A."/>
            <person name="Glavina del Rio T."/>
            <person name="Dalin E."/>
            <person name="Tice H."/>
            <person name="Bruce D."/>
            <person name="Goodwin L."/>
            <person name="Pitluck S."/>
            <person name="Kyrpides N."/>
            <person name="Mavromatis K."/>
            <person name="Ivanova N."/>
            <person name="Mikhailova N."/>
            <person name="Chertkov O."/>
            <person name="Brettin T."/>
            <person name="Detter J.C."/>
            <person name="Han C."/>
            <person name="Larimer F."/>
            <person name="Land M."/>
            <person name="Hauser L."/>
            <person name="Markowitz V."/>
            <person name="Cheng J.-F."/>
            <person name="Hugenholtz P."/>
            <person name="Woyke T."/>
            <person name="Wu D."/>
            <person name="Jando M."/>
            <person name="Schneider S."/>
            <person name="Klenk H.-P."/>
            <person name="Eisen J.A."/>
        </authorList>
    </citation>
    <scope>NUCLEOTIDE SEQUENCE [LARGE SCALE GENOMIC DNA]</scope>
    <source>
        <strain evidence="6">ATCC 19993 / DSM 43833 / CBS 139.67 / JCM 10125 / KCTC 9307 / NBRC 14880 / R51</strain>
    </source>
</reference>
<dbReference type="eggNOG" id="COG0517">
    <property type="taxonomic scope" value="Bacteria"/>
</dbReference>
<feature type="domain" description="CBS" evidence="4">
    <location>
        <begin position="84"/>
        <end position="139"/>
    </location>
</feature>
<organism evidence="5 6">
    <name type="scientific">Thermobispora bispora (strain ATCC 19993 / DSM 43833 / CBS 139.67 / JCM 10125 / KCTC 9307 / NBRC 14880 / R51)</name>
    <dbReference type="NCBI Taxonomy" id="469371"/>
    <lineage>
        <taxon>Bacteria</taxon>
        <taxon>Bacillati</taxon>
        <taxon>Actinomycetota</taxon>
        <taxon>Actinomycetes</taxon>
        <taxon>Streptosporangiales</taxon>
        <taxon>Streptosporangiaceae</taxon>
        <taxon>Thermobispora</taxon>
    </lineage>
</organism>
<dbReference type="PROSITE" id="PS51371">
    <property type="entry name" value="CBS"/>
    <property type="match status" value="2"/>
</dbReference>
<gene>
    <name evidence="5" type="ordered locus">Tbis_0394</name>
</gene>
<evidence type="ECO:0000256" key="2">
    <source>
        <dbReference type="PROSITE-ProRule" id="PRU00703"/>
    </source>
</evidence>
<keyword evidence="6" id="KW-1185">Reference proteome</keyword>
<evidence type="ECO:0000313" key="6">
    <source>
        <dbReference type="Proteomes" id="UP000006640"/>
    </source>
</evidence>
<dbReference type="RefSeq" id="WP_013130655.1">
    <property type="nucleotide sequence ID" value="NC_014165.1"/>
</dbReference>
<evidence type="ECO:0000259" key="4">
    <source>
        <dbReference type="PROSITE" id="PS51371"/>
    </source>
</evidence>
<dbReference type="PROSITE" id="PS50914">
    <property type="entry name" value="BON"/>
    <property type="match status" value="1"/>
</dbReference>
<name>D6Y468_THEBD</name>
<dbReference type="SUPFAM" id="SSF54631">
    <property type="entry name" value="CBS-domain pair"/>
    <property type="match status" value="1"/>
</dbReference>
<dbReference type="Pfam" id="PF04972">
    <property type="entry name" value="BON"/>
    <property type="match status" value="1"/>
</dbReference>
<evidence type="ECO:0000259" key="3">
    <source>
        <dbReference type="PROSITE" id="PS50914"/>
    </source>
</evidence>
<dbReference type="EMBL" id="CP001874">
    <property type="protein sequence ID" value="ADG87122.1"/>
    <property type="molecule type" value="Genomic_DNA"/>
</dbReference>
<dbReference type="STRING" id="469371.Tbis_0394"/>
<dbReference type="AlphaFoldDB" id="D6Y468"/>
<dbReference type="PANTHER" id="PTHR43080">
    <property type="entry name" value="CBS DOMAIN-CONTAINING PROTEIN CBSX3, MITOCHONDRIAL"/>
    <property type="match status" value="1"/>
</dbReference>
<evidence type="ECO:0000256" key="1">
    <source>
        <dbReference type="ARBA" id="ARBA00023122"/>
    </source>
</evidence>
<accession>D6Y468</accession>
<sequence length="201" mass="21920">MLVREVMTSPVVTVPVSWSVRQAIRLLYDKDITAAPVVDEQGRMVGIISEMDLLRGEFDTDRRVFLRPSAPVDLAPSPGIEEVMTPNVRTVQEDDDVMAAVDLMITMGVKSVPVLRGEQLTGIVSRRDLMGMVAYGDARIRDDVLAALRDSDETSAWRVAVHDGVVELYGDAADASAARKAEMIARSVPEVVDVVLRGGGW</sequence>
<dbReference type="HOGENOM" id="CLU_040681_1_0_11"/>
<dbReference type="InterPro" id="IPR000644">
    <property type="entry name" value="CBS_dom"/>
</dbReference>
<keyword evidence="1 2" id="KW-0129">CBS domain</keyword>
<dbReference type="PANTHER" id="PTHR43080:SF2">
    <property type="entry name" value="CBS DOMAIN-CONTAINING PROTEIN"/>
    <property type="match status" value="1"/>
</dbReference>
<dbReference type="InterPro" id="IPR007055">
    <property type="entry name" value="BON_dom"/>
</dbReference>
<feature type="domain" description="BON" evidence="3">
    <location>
        <begin position="136"/>
        <end position="201"/>
    </location>
</feature>
<dbReference type="Pfam" id="PF00571">
    <property type="entry name" value="CBS"/>
    <property type="match status" value="2"/>
</dbReference>
<feature type="domain" description="CBS" evidence="4">
    <location>
        <begin position="7"/>
        <end position="64"/>
    </location>
</feature>
<dbReference type="InterPro" id="IPR051257">
    <property type="entry name" value="Diverse_CBS-Domain"/>
</dbReference>